<dbReference type="OrthoDB" id="1043265at2"/>
<dbReference type="RefSeq" id="WP_007575600.1">
    <property type="nucleotide sequence ID" value="NZ_BPTS01000002.1"/>
</dbReference>
<evidence type="ECO:0000259" key="1">
    <source>
        <dbReference type="Pfam" id="PF13004"/>
    </source>
</evidence>
<accession>F8N9Y0</accession>
<dbReference type="AlphaFoldDB" id="F8N9Y0"/>
<dbReference type="GO" id="GO:0004386">
    <property type="term" value="F:helicase activity"/>
    <property type="evidence" value="ECO:0007669"/>
    <property type="project" value="UniProtKB-KW"/>
</dbReference>
<protein>
    <submittedName>
        <fullName evidence="2">Nucleic acid binding OB-fold tRNA/helicase-type</fullName>
    </submittedName>
</protein>
<dbReference type="HOGENOM" id="CLU_540643_0_0_10"/>
<dbReference type="Proteomes" id="UP000002772">
    <property type="component" value="Unassembled WGS sequence"/>
</dbReference>
<reference evidence="3" key="1">
    <citation type="journal article" date="2011" name="Stand. Genomic Sci.">
        <title>Non-contiguous finished genome sequence of the opportunistic oral pathogen Prevotella multisaccharivorax type strain (PPPA20).</title>
        <authorList>
            <person name="Pati A."/>
            <person name="Gronow S."/>
            <person name="Lu M."/>
            <person name="Lapidus A."/>
            <person name="Nolan M."/>
            <person name="Lucas S."/>
            <person name="Hammon N."/>
            <person name="Deshpande S."/>
            <person name="Cheng J.F."/>
            <person name="Tapia R."/>
            <person name="Han C."/>
            <person name="Goodwin L."/>
            <person name="Pitluck S."/>
            <person name="Liolios K."/>
            <person name="Pagani I."/>
            <person name="Mavromatis K."/>
            <person name="Mikhailova N."/>
            <person name="Huntemann M."/>
            <person name="Chen A."/>
            <person name="Palaniappan K."/>
            <person name="Land M."/>
            <person name="Hauser L."/>
            <person name="Detter J.C."/>
            <person name="Brambilla E.M."/>
            <person name="Rohde M."/>
            <person name="Goker M."/>
            <person name="Woyke T."/>
            <person name="Bristow J."/>
            <person name="Eisen J.A."/>
            <person name="Markowitz V."/>
            <person name="Hugenholtz P."/>
            <person name="Kyrpides N.C."/>
            <person name="Klenk H.P."/>
            <person name="Ivanova N."/>
        </authorList>
    </citation>
    <scope>NUCLEOTIDE SEQUENCE [LARGE SCALE GENOMIC DNA]</scope>
    <source>
        <strain evidence="3">DSM 17128</strain>
    </source>
</reference>
<dbReference type="eggNOG" id="ENOG502ZA4Q">
    <property type="taxonomic scope" value="Bacteria"/>
</dbReference>
<keyword evidence="3" id="KW-1185">Reference proteome</keyword>
<keyword evidence="2" id="KW-0067">ATP-binding</keyword>
<name>F8N9Y0_9BACT</name>
<dbReference type="InterPro" id="IPR013783">
    <property type="entry name" value="Ig-like_fold"/>
</dbReference>
<dbReference type="Gene3D" id="2.60.40.10">
    <property type="entry name" value="Immunoglobulins"/>
    <property type="match status" value="1"/>
</dbReference>
<organism evidence="2 3">
    <name type="scientific">Hallella multisaccharivorax DSM 17128</name>
    <dbReference type="NCBI Taxonomy" id="688246"/>
    <lineage>
        <taxon>Bacteria</taxon>
        <taxon>Pseudomonadati</taxon>
        <taxon>Bacteroidota</taxon>
        <taxon>Bacteroidia</taxon>
        <taxon>Bacteroidales</taxon>
        <taxon>Prevotellaceae</taxon>
        <taxon>Hallella</taxon>
    </lineage>
</organism>
<proteinExistence type="predicted"/>
<evidence type="ECO:0000313" key="3">
    <source>
        <dbReference type="Proteomes" id="UP000002772"/>
    </source>
</evidence>
<keyword evidence="2" id="KW-0547">Nucleotide-binding</keyword>
<evidence type="ECO:0000313" key="2">
    <source>
        <dbReference type="EMBL" id="EGN57797.1"/>
    </source>
</evidence>
<dbReference type="PROSITE" id="PS51257">
    <property type="entry name" value="PROKAR_LIPOPROTEIN"/>
    <property type="match status" value="1"/>
</dbReference>
<feature type="domain" description="BACON" evidence="1">
    <location>
        <begin position="272"/>
        <end position="333"/>
    </location>
</feature>
<sequence length="533" mass="56692">MKLKHIFAVVLGVLAMASCDDDKTLGTLGNIELDKTFVAIPATGGDVTVTVKSSSEWAFDKVFANVYTTDKKDENGKAIKETRKEATPTWLKVSTENGAAGETKITLHADATSGGRDAQLEIVAGNERQYLQVQQGDKTAENATCAQIIAGPDGKTFRATGVVEDISNTTYGNWYLNDGTGKVYIYGTLDKNGAEKNFASLGIENGDQVTIEGPKTTYGSTVELVNVTVIKIEKSLIKVEDVQKTPAAKEGGDFVVRVSFKGKNVAPVIPEDAQSWLGVTSIKTKAGVASKTQKNPADTAVVTFHCQSNTAGARSANVTFTSGKSSVSATVLQEGSIQEATLASFEAAEEGKSQYRITGIISKVDSKGNFWIQDYTDLTGSVEAYKPTGLPKDAKVGDIVTVTGTRSSYKGNAQIGSPAVEKLESVKAIRLTEFDSQADGTMVLLKGRVEEVKSDKYGNLYLSDGTSKVYVYGLYGYGAPKGADRQDFMKANNIAVGSVITVVGQKTTYNGTTELNGGYFVSMDPSAASAKRR</sequence>
<feature type="domain" description="BACON" evidence="1">
    <location>
        <begin position="85"/>
        <end position="135"/>
    </location>
</feature>
<dbReference type="Pfam" id="PF13004">
    <property type="entry name" value="BACON"/>
    <property type="match status" value="2"/>
</dbReference>
<dbReference type="InterPro" id="IPR024361">
    <property type="entry name" value="BACON"/>
</dbReference>
<keyword evidence="2" id="KW-0378">Hydrolase</keyword>
<dbReference type="EMBL" id="GL945017">
    <property type="protein sequence ID" value="EGN57797.1"/>
    <property type="molecule type" value="Genomic_DNA"/>
</dbReference>
<gene>
    <name evidence="2" type="ORF">Premu_2424</name>
</gene>
<keyword evidence="2" id="KW-0347">Helicase</keyword>